<dbReference type="PROSITE" id="PS51257">
    <property type="entry name" value="PROKAR_LIPOPROTEIN"/>
    <property type="match status" value="1"/>
</dbReference>
<name>A0A2H0RNK8_9BACT</name>
<gene>
    <name evidence="2" type="ORF">COV06_01675</name>
</gene>
<keyword evidence="1" id="KW-0812">Transmembrane</keyword>
<organism evidence="2 3">
    <name type="scientific">Candidatus Uhrbacteria bacterium CG10_big_fil_rev_8_21_14_0_10_50_16</name>
    <dbReference type="NCBI Taxonomy" id="1975039"/>
    <lineage>
        <taxon>Bacteria</taxon>
        <taxon>Candidatus Uhriibacteriota</taxon>
    </lineage>
</organism>
<sequence length="83" mass="8542">MKNSIVRGLGLFAGGIASACIGLVMGGYVGILTINLFPNQCIDGKCFSFLGYVGWEALGALGGIVGVVAGVVVFVFVVMRTKK</sequence>
<evidence type="ECO:0000313" key="2">
    <source>
        <dbReference type="EMBL" id="PIR48088.1"/>
    </source>
</evidence>
<dbReference type="AlphaFoldDB" id="A0A2H0RNK8"/>
<keyword evidence="1" id="KW-1133">Transmembrane helix</keyword>
<dbReference type="EMBL" id="PCYM01000001">
    <property type="protein sequence ID" value="PIR48088.1"/>
    <property type="molecule type" value="Genomic_DNA"/>
</dbReference>
<accession>A0A2H0RNK8</accession>
<protein>
    <submittedName>
        <fullName evidence="2">Uncharacterized protein</fullName>
    </submittedName>
</protein>
<comment type="caution">
    <text evidence="2">The sequence shown here is derived from an EMBL/GenBank/DDBJ whole genome shotgun (WGS) entry which is preliminary data.</text>
</comment>
<evidence type="ECO:0000313" key="3">
    <source>
        <dbReference type="Proteomes" id="UP000230084"/>
    </source>
</evidence>
<evidence type="ECO:0000256" key="1">
    <source>
        <dbReference type="SAM" id="Phobius"/>
    </source>
</evidence>
<keyword evidence="1" id="KW-0472">Membrane</keyword>
<reference evidence="2 3" key="1">
    <citation type="submission" date="2017-09" db="EMBL/GenBank/DDBJ databases">
        <title>Depth-based differentiation of microbial function through sediment-hosted aquifers and enrichment of novel symbionts in the deep terrestrial subsurface.</title>
        <authorList>
            <person name="Probst A.J."/>
            <person name="Ladd B."/>
            <person name="Jarett J.K."/>
            <person name="Geller-Mcgrath D.E."/>
            <person name="Sieber C.M."/>
            <person name="Emerson J.B."/>
            <person name="Anantharaman K."/>
            <person name="Thomas B.C."/>
            <person name="Malmstrom R."/>
            <person name="Stieglmeier M."/>
            <person name="Klingl A."/>
            <person name="Woyke T."/>
            <person name="Ryan C.M."/>
            <person name="Banfield J.F."/>
        </authorList>
    </citation>
    <scope>NUCLEOTIDE SEQUENCE [LARGE SCALE GENOMIC DNA]</scope>
    <source>
        <strain evidence="2">CG10_big_fil_rev_8_21_14_0_10_50_16</strain>
    </source>
</reference>
<dbReference type="Proteomes" id="UP000230084">
    <property type="component" value="Unassembled WGS sequence"/>
</dbReference>
<feature type="transmembrane region" description="Helical" evidence="1">
    <location>
        <begin position="57"/>
        <end position="79"/>
    </location>
</feature>
<proteinExistence type="predicted"/>
<feature type="transmembrane region" description="Helical" evidence="1">
    <location>
        <begin position="12"/>
        <end position="37"/>
    </location>
</feature>